<reference evidence="11" key="1">
    <citation type="submission" date="2021-02" db="EMBL/GenBank/DDBJ databases">
        <authorList>
            <person name="Bekaert M."/>
        </authorList>
    </citation>
    <scope>NUCLEOTIDE SEQUENCE</scope>
    <source>
        <strain evidence="11">IoA-00</strain>
    </source>
</reference>
<dbReference type="InterPro" id="IPR022413">
    <property type="entry name" value="ATP-guanido_PTrfase_N"/>
</dbReference>
<dbReference type="GO" id="GO:0004054">
    <property type="term" value="F:arginine kinase activity"/>
    <property type="evidence" value="ECO:0007669"/>
    <property type="project" value="UniProtKB-EC"/>
</dbReference>
<feature type="binding site" evidence="8">
    <location>
        <begin position="895"/>
        <end position="899"/>
    </location>
    <ligand>
        <name>ATP</name>
        <dbReference type="ChEBI" id="CHEBI:30616"/>
    </ligand>
</feature>
<dbReference type="InterPro" id="IPR014746">
    <property type="entry name" value="Gln_synth/guanido_kin_cat_dom"/>
</dbReference>
<evidence type="ECO:0000256" key="2">
    <source>
        <dbReference type="ARBA" id="ARBA00012230"/>
    </source>
</evidence>
<feature type="compositionally biased region" description="Basic and acidic residues" evidence="10">
    <location>
        <begin position="55"/>
        <end position="67"/>
    </location>
</feature>
<keyword evidence="5 8" id="KW-0418">Kinase</keyword>
<dbReference type="Proteomes" id="UP000675881">
    <property type="component" value="Chromosome 5"/>
</dbReference>
<dbReference type="InterPro" id="IPR022415">
    <property type="entry name" value="ATP-guanido_PTrfase_AS"/>
</dbReference>
<evidence type="ECO:0000256" key="7">
    <source>
        <dbReference type="PROSITE-ProRule" id="PRU00842"/>
    </source>
</evidence>
<feature type="compositionally biased region" description="Basic residues" evidence="10">
    <location>
        <begin position="117"/>
        <end position="126"/>
    </location>
</feature>
<dbReference type="EMBL" id="HG994584">
    <property type="protein sequence ID" value="CAF2934021.1"/>
    <property type="molecule type" value="Genomic_DNA"/>
</dbReference>
<evidence type="ECO:0000313" key="12">
    <source>
        <dbReference type="Proteomes" id="UP000675881"/>
    </source>
</evidence>
<dbReference type="GO" id="GO:0005615">
    <property type="term" value="C:extracellular space"/>
    <property type="evidence" value="ECO:0007669"/>
    <property type="project" value="TreeGrafter"/>
</dbReference>
<protein>
    <recommendedName>
        <fullName evidence="2">arginine kinase</fullName>
        <ecNumber evidence="2">2.7.3.3</ecNumber>
    </recommendedName>
</protein>
<dbReference type="EC" id="2.7.3.3" evidence="2"/>
<feature type="binding site" evidence="8">
    <location>
        <begin position="731"/>
        <end position="735"/>
    </location>
    <ligand>
        <name>ATP</name>
        <dbReference type="ChEBI" id="CHEBI:30616"/>
    </ligand>
</feature>
<dbReference type="Pfam" id="PF00217">
    <property type="entry name" value="ATP-gua_Ptrans"/>
    <property type="match status" value="1"/>
</dbReference>
<evidence type="ECO:0000313" key="11">
    <source>
        <dbReference type="EMBL" id="CAF2934021.1"/>
    </source>
</evidence>
<dbReference type="PROSITE" id="PS00112">
    <property type="entry name" value="PHOSPHAGEN_KINASE"/>
    <property type="match status" value="1"/>
</dbReference>
<keyword evidence="3 8" id="KW-0808">Transferase</keyword>
<feature type="binding site" evidence="8">
    <location>
        <position position="838"/>
    </location>
    <ligand>
        <name>ATP</name>
        <dbReference type="ChEBI" id="CHEBI:30616"/>
    </ligand>
</feature>
<gene>
    <name evidence="11" type="ORF">LSAA_9827</name>
</gene>
<dbReference type="Gene3D" id="3.30.590.10">
    <property type="entry name" value="Glutamine synthetase/guanido kinase, catalytic domain"/>
    <property type="match status" value="1"/>
</dbReference>
<proteinExistence type="inferred from homology"/>
<dbReference type="CDD" id="cd07931">
    <property type="entry name" value="eukaryotic_phosphagen_kinases"/>
    <property type="match status" value="1"/>
</dbReference>
<evidence type="ECO:0000256" key="6">
    <source>
        <dbReference type="ARBA" id="ARBA00022840"/>
    </source>
</evidence>
<evidence type="ECO:0000256" key="4">
    <source>
        <dbReference type="ARBA" id="ARBA00022741"/>
    </source>
</evidence>
<dbReference type="PANTHER" id="PTHR11547:SF38">
    <property type="entry name" value="ARGININE KINASE 1-RELATED"/>
    <property type="match status" value="1"/>
</dbReference>
<dbReference type="GO" id="GO:0046314">
    <property type="term" value="P:phosphocreatine biosynthetic process"/>
    <property type="evidence" value="ECO:0007669"/>
    <property type="project" value="InterPro"/>
</dbReference>
<evidence type="ECO:0000256" key="1">
    <source>
        <dbReference type="ARBA" id="ARBA00006798"/>
    </source>
</evidence>
<dbReference type="InterPro" id="IPR022414">
    <property type="entry name" value="ATP-guanido_PTrfase_cat"/>
</dbReference>
<dbReference type="GO" id="GO:0004111">
    <property type="term" value="F:creatine kinase activity"/>
    <property type="evidence" value="ECO:0007669"/>
    <property type="project" value="InterPro"/>
</dbReference>
<dbReference type="PROSITE" id="PS51509">
    <property type="entry name" value="PHOSPHAGEN_KINASE_N"/>
    <property type="match status" value="1"/>
</dbReference>
<keyword evidence="6 8" id="KW-0067">ATP-binding</keyword>
<dbReference type="Pfam" id="PF14960">
    <property type="entry name" value="ATP_synth_reg"/>
    <property type="match status" value="1"/>
</dbReference>
<organism evidence="11 12">
    <name type="scientific">Lepeophtheirus salmonis</name>
    <name type="common">Salmon louse</name>
    <name type="synonym">Caligus salmonis</name>
    <dbReference type="NCBI Taxonomy" id="72036"/>
    <lineage>
        <taxon>Eukaryota</taxon>
        <taxon>Metazoa</taxon>
        <taxon>Ecdysozoa</taxon>
        <taxon>Arthropoda</taxon>
        <taxon>Crustacea</taxon>
        <taxon>Multicrustacea</taxon>
        <taxon>Hexanauplia</taxon>
        <taxon>Copepoda</taxon>
        <taxon>Siphonostomatoida</taxon>
        <taxon>Caligidae</taxon>
        <taxon>Lepeophtheirus</taxon>
    </lineage>
</organism>
<dbReference type="PANTHER" id="PTHR11547">
    <property type="entry name" value="ARGININE OR CREATINE KINASE"/>
    <property type="match status" value="1"/>
</dbReference>
<feature type="compositionally biased region" description="Polar residues" evidence="10">
    <location>
        <begin position="85"/>
        <end position="96"/>
    </location>
</feature>
<sequence>MLKKICRDLIDTFLLWKTTTVQAQEYCFLVIQTKNTVMFANSTNELSQRKRKAHNKFDNPKASEPLKLKMRTRSQTTKKTKDSNLKTSTPSRQGSRSTRKVSSNVSDSNTSTNTSHPPKKFQRSSKKSGSPSVKEKNPTPNNINITRSRSRRDVTPQKKVEVPNDFKSSCKAKVVRSRVDSKTPIKQSLKAKTDGNSKSSNSNRKAKVVTSRVCSKTPIKQSLKAKTNSNSNSSITNRKAKVVTSQFHHKSLNSSSKKACKTPVKKVSNPPKLAPSPLKSIQNISLFKKPIYANAMKSWDESTDAKDVYDVLEDDGDESYRPIKRKRKKRAPTAREKTKMTKIVKKTIKVPPQNKLHTSPPIKSPKPIKKLTIFEPFQTSAPCSIRSNNDSQNMNVNKSVRLSGFKKGLFSSSTPGRSNLITPSVPKTIKFAVDKISTPKFIKPMSIKEQIDHCFGFDDSDDDNNDEKKTSRVNKNIEKSLVKTDEDEHVSLDEEDAIGDENIAVTNLVNKKYMSEAEEEDFLVWEINQSSEFSKIDENRHSSSCITRVKEEIGVEHSKMAEQKGFSHYFNSTTIYGRANSAKATLAALGGAFVYFKFLKGEKTILKAESLDFSAGILTKQKKFNLRLLLAPFASQYLKELNTNMSEVPPFPNILSTHSLVAKHAIACAVEFDDQHCGIYAGDEDSYVDFAEVFIPLICEYHGLPPSFAHTSDMDSTKIKGNIDPNAPVHSTRIRVGRSIQGFGLSPGITKQQRLDVENLMSHAFKKLKGDLSGNYYPLLGMEEGVRQQLVDDHFLFVSGDRNLKVGGMERDWPEGRGIFHNKEKSFLTWVNEEDQLRIISMEKGGDVKGVFERLARGIQAVGDSVKEESGKEFLLDPKLGYLHSCPTNLGTGMRASVHVDLPGWTKEGLPALKKRCEELALQPRGTRGESGGQTGVTYDISNKHRLGYSEVQLVQTMIDGV</sequence>
<dbReference type="FunFam" id="3.30.590.10:FF:000006">
    <property type="entry name" value="Arginine kinase 1"/>
    <property type="match status" value="1"/>
</dbReference>
<name>A0A7R8H920_LEPSM</name>
<dbReference type="InterPro" id="IPR000749">
    <property type="entry name" value="ATP-guanido_PTrfase"/>
</dbReference>
<evidence type="ECO:0000256" key="3">
    <source>
        <dbReference type="ARBA" id="ARBA00022679"/>
    </source>
</evidence>
<evidence type="ECO:0000256" key="5">
    <source>
        <dbReference type="ARBA" id="ARBA00022777"/>
    </source>
</evidence>
<feature type="binding site" evidence="8">
    <location>
        <position position="794"/>
    </location>
    <ligand>
        <name>ATP</name>
        <dbReference type="ChEBI" id="CHEBI:30616"/>
    </ligand>
</feature>
<dbReference type="OrthoDB" id="430219at2759"/>
<keyword evidence="12" id="KW-1185">Reference proteome</keyword>
<dbReference type="GO" id="GO:0005524">
    <property type="term" value="F:ATP binding"/>
    <property type="evidence" value="ECO:0007669"/>
    <property type="project" value="UniProtKB-UniRule"/>
</dbReference>
<keyword evidence="4 8" id="KW-0547">Nucleotide-binding</keyword>
<feature type="region of interest" description="Disordered" evidence="10">
    <location>
        <begin position="45"/>
        <end position="209"/>
    </location>
</feature>
<accession>A0A7R8H920</accession>
<evidence type="ECO:0000256" key="9">
    <source>
        <dbReference type="RuleBase" id="RU000505"/>
    </source>
</evidence>
<feature type="compositionally biased region" description="Low complexity" evidence="10">
    <location>
        <begin position="101"/>
        <end position="115"/>
    </location>
</feature>
<dbReference type="SUPFAM" id="SSF48034">
    <property type="entry name" value="Guanido kinase N-terminal domain"/>
    <property type="match status" value="1"/>
</dbReference>
<dbReference type="AlphaFoldDB" id="A0A7R8H920"/>
<dbReference type="PROSITE" id="PS51510">
    <property type="entry name" value="PHOSPHAGEN_KINASE_C"/>
    <property type="match status" value="1"/>
</dbReference>
<dbReference type="InterPro" id="IPR036802">
    <property type="entry name" value="ATP-guanido_PTrfase_N_sf"/>
</dbReference>
<feature type="binding site" evidence="8">
    <location>
        <begin position="925"/>
        <end position="930"/>
    </location>
    <ligand>
        <name>ATP</name>
        <dbReference type="ChEBI" id="CHEBI:30616"/>
    </ligand>
</feature>
<dbReference type="SUPFAM" id="SSF55931">
    <property type="entry name" value="Glutamine synthetase/guanido kinase"/>
    <property type="match status" value="1"/>
</dbReference>
<feature type="compositionally biased region" description="Basic and acidic residues" evidence="10">
    <location>
        <begin position="151"/>
        <end position="164"/>
    </location>
</feature>
<comment type="similarity">
    <text evidence="1 7 9">Belongs to the ATP:guanido phosphotransferase family.</text>
</comment>
<dbReference type="InterPro" id="IPR009125">
    <property type="entry name" value="ATPMK"/>
</dbReference>
<feature type="region of interest" description="Disordered" evidence="10">
    <location>
        <begin position="246"/>
        <end position="276"/>
    </location>
</feature>
<dbReference type="Gene3D" id="1.10.135.10">
    <property type="entry name" value="ATP:guanido phosphotransferase, N-terminal domain"/>
    <property type="match status" value="1"/>
</dbReference>
<feature type="compositionally biased region" description="Basic residues" evidence="10">
    <location>
        <begin position="68"/>
        <end position="78"/>
    </location>
</feature>
<evidence type="ECO:0000256" key="8">
    <source>
        <dbReference type="PROSITE-ProRule" id="PRU00843"/>
    </source>
</evidence>
<evidence type="ECO:0000256" key="10">
    <source>
        <dbReference type="SAM" id="MobiDB-lite"/>
    </source>
</evidence>